<dbReference type="AlphaFoldDB" id="A0A0F7KX00"/>
<dbReference type="RefSeq" id="WP_046904200.1">
    <property type="nucleotide sequence ID" value="NZ_CP011452.2"/>
</dbReference>
<sequence length="112" mass="12418">MKSVPKSQWTSFCNQVTDALTGLRAEIEVASLDLGDQVQAKSLPILGITYDHKSDVFEIALEGLDHLIRRPESLMVMDSPTGVTSMLVVDWDAVRHVIRFKEPLMLPAPQGD</sequence>
<dbReference type="InterPro" id="IPR035223">
    <property type="entry name" value="DUF5335"/>
</dbReference>
<dbReference type="KEGG" id="aay:WYH_02691"/>
<reference evidence="1" key="1">
    <citation type="submission" date="2015-05" db="EMBL/GenBank/DDBJ databases">
        <title>The complete genome of Altererythrobacter atlanticus strain 26DY36.</title>
        <authorList>
            <person name="Wu Y.-H."/>
            <person name="Cheng H."/>
            <person name="Wu X.-W."/>
        </authorList>
    </citation>
    <scope>NUCLEOTIDE SEQUENCE [LARGE SCALE GENOMIC DNA]</scope>
    <source>
        <strain evidence="1">26DY36</strain>
    </source>
</reference>
<dbReference type="STRING" id="1267766.WYH_02691"/>
<protein>
    <submittedName>
        <fullName evidence="1">Uncharacterized protein</fullName>
    </submittedName>
</protein>
<dbReference type="Pfam" id="PF17269">
    <property type="entry name" value="DUF5335"/>
    <property type="match status" value="1"/>
</dbReference>
<dbReference type="EMBL" id="CP011452">
    <property type="protein sequence ID" value="AKH43721.1"/>
    <property type="molecule type" value="Genomic_DNA"/>
</dbReference>
<organism evidence="1 2">
    <name type="scientific">Croceibacterium atlanticum</name>
    <dbReference type="NCBI Taxonomy" id="1267766"/>
    <lineage>
        <taxon>Bacteria</taxon>
        <taxon>Pseudomonadati</taxon>
        <taxon>Pseudomonadota</taxon>
        <taxon>Alphaproteobacteria</taxon>
        <taxon>Sphingomonadales</taxon>
        <taxon>Erythrobacteraceae</taxon>
        <taxon>Croceibacterium</taxon>
    </lineage>
</organism>
<evidence type="ECO:0000313" key="2">
    <source>
        <dbReference type="Proteomes" id="UP000034392"/>
    </source>
</evidence>
<evidence type="ECO:0000313" key="1">
    <source>
        <dbReference type="EMBL" id="AKH43721.1"/>
    </source>
</evidence>
<dbReference type="PATRIC" id="fig|1267766.3.peg.2726"/>
<dbReference type="OrthoDB" id="7428502at2"/>
<proteinExistence type="predicted"/>
<gene>
    <name evidence="1" type="ORF">WYH_02691</name>
</gene>
<dbReference type="Proteomes" id="UP000034392">
    <property type="component" value="Chromosome"/>
</dbReference>
<keyword evidence="2" id="KW-1185">Reference proteome</keyword>
<name>A0A0F7KX00_9SPHN</name>
<accession>A0A0F7KX00</accession>